<evidence type="ECO:0000256" key="1">
    <source>
        <dbReference type="ARBA" id="ARBA00022649"/>
    </source>
</evidence>
<dbReference type="OrthoDB" id="8369899at2"/>
<comment type="caution">
    <text evidence="3">The sequence shown here is derived from an EMBL/GenBank/DDBJ whole genome shotgun (WGS) entry which is preliminary data.</text>
</comment>
<dbReference type="AlphaFoldDB" id="A0A4Q2RA26"/>
<evidence type="ECO:0000313" key="4">
    <source>
        <dbReference type="Proteomes" id="UP000289411"/>
    </source>
</evidence>
<dbReference type="InterPro" id="IPR035093">
    <property type="entry name" value="RelE/ParE_toxin_dom_sf"/>
</dbReference>
<sequence length="195" mass="22184">MGLCWDLVEISDDDHLVPRPARLDPSPGLRGRLQRSGRDRSRSPGNRHRGTRGLRGRSRLGQALGRRGSGRYRAREFLGCRRHRRLYRRPVPIDRSRTAHVAVRPGATADIVGIARDLVERAGRPVADEYRLRFRAAFRRLASPESAAPRPALGQGVRLMAFKPYVILHRYDRPRATVFVLRVLHGRRRLAVDAP</sequence>
<dbReference type="EMBL" id="QYBC01000012">
    <property type="protein sequence ID" value="RYB03873.1"/>
    <property type="molecule type" value="Genomic_DNA"/>
</dbReference>
<feature type="region of interest" description="Disordered" evidence="2">
    <location>
        <begin position="16"/>
        <end position="68"/>
    </location>
</feature>
<evidence type="ECO:0000313" key="3">
    <source>
        <dbReference type="EMBL" id="RYB03873.1"/>
    </source>
</evidence>
<proteinExistence type="predicted"/>
<dbReference type="Proteomes" id="UP000289411">
    <property type="component" value="Unassembled WGS sequence"/>
</dbReference>
<dbReference type="Gene3D" id="3.30.2310.20">
    <property type="entry name" value="RelE-like"/>
    <property type="match status" value="1"/>
</dbReference>
<accession>A0A4Q2RA26</accession>
<organism evidence="3 4">
    <name type="scientific">Lichenibacterium ramalinae</name>
    <dbReference type="NCBI Taxonomy" id="2316527"/>
    <lineage>
        <taxon>Bacteria</taxon>
        <taxon>Pseudomonadati</taxon>
        <taxon>Pseudomonadota</taxon>
        <taxon>Alphaproteobacteria</taxon>
        <taxon>Hyphomicrobiales</taxon>
        <taxon>Lichenihabitantaceae</taxon>
        <taxon>Lichenibacterium</taxon>
    </lineage>
</organism>
<evidence type="ECO:0000256" key="2">
    <source>
        <dbReference type="SAM" id="MobiDB-lite"/>
    </source>
</evidence>
<feature type="compositionally biased region" description="Basic residues" evidence="2">
    <location>
        <begin position="45"/>
        <end position="58"/>
    </location>
</feature>
<dbReference type="InterPro" id="IPR007712">
    <property type="entry name" value="RelE/ParE_toxin"/>
</dbReference>
<dbReference type="Pfam" id="PF05016">
    <property type="entry name" value="ParE_toxin"/>
    <property type="match status" value="1"/>
</dbReference>
<gene>
    <name evidence="3" type="ORF">D3272_14825</name>
</gene>
<name>A0A4Q2RA26_9HYPH</name>
<protein>
    <submittedName>
        <fullName evidence="3">Uncharacterized protein</fullName>
    </submittedName>
</protein>
<reference evidence="3 4" key="1">
    <citation type="submission" date="2018-09" db="EMBL/GenBank/DDBJ databases">
        <authorList>
            <person name="Grouzdev D.S."/>
            <person name="Krutkina M.S."/>
        </authorList>
    </citation>
    <scope>NUCLEOTIDE SEQUENCE [LARGE SCALE GENOMIC DNA]</scope>
    <source>
        <strain evidence="3 4">RmlP001</strain>
    </source>
</reference>
<keyword evidence="1" id="KW-1277">Toxin-antitoxin system</keyword>
<reference evidence="3 4" key="2">
    <citation type="submission" date="2019-02" db="EMBL/GenBank/DDBJ databases">
        <title>'Lichenibacterium ramalinii' gen. nov. sp. nov., 'Lichenibacterium minor' gen. nov. sp. nov.</title>
        <authorList>
            <person name="Pankratov T."/>
        </authorList>
    </citation>
    <scope>NUCLEOTIDE SEQUENCE [LARGE SCALE GENOMIC DNA]</scope>
    <source>
        <strain evidence="3 4">RmlP001</strain>
    </source>
</reference>
<keyword evidence="4" id="KW-1185">Reference proteome</keyword>